<dbReference type="Proteomes" id="UP000623129">
    <property type="component" value="Unassembled WGS sequence"/>
</dbReference>
<dbReference type="Gene3D" id="1.10.1780.10">
    <property type="entry name" value="Clp, N-terminal domain"/>
    <property type="match status" value="1"/>
</dbReference>
<dbReference type="Gene3D" id="3.40.50.300">
    <property type="entry name" value="P-loop containing nucleotide triphosphate hydrolases"/>
    <property type="match status" value="1"/>
</dbReference>
<evidence type="ECO:0000256" key="2">
    <source>
        <dbReference type="ARBA" id="ARBA00022737"/>
    </source>
</evidence>
<accession>A0A833V317</accession>
<feature type="domain" description="Clp R" evidence="4">
    <location>
        <begin position="8"/>
        <end position="171"/>
    </location>
</feature>
<protein>
    <submittedName>
        <fullName evidence="5">Chaperone protein ClpB1</fullName>
    </submittedName>
</protein>
<dbReference type="OrthoDB" id="750498at2759"/>
<keyword evidence="6" id="KW-1185">Reference proteome</keyword>
<dbReference type="EMBL" id="SWLB01000026">
    <property type="protein sequence ID" value="KAF3321822.1"/>
    <property type="molecule type" value="Genomic_DNA"/>
</dbReference>
<evidence type="ECO:0000256" key="3">
    <source>
        <dbReference type="PROSITE-ProRule" id="PRU01251"/>
    </source>
</evidence>
<evidence type="ECO:0000256" key="1">
    <source>
        <dbReference type="ARBA" id="ARBA00008675"/>
    </source>
</evidence>
<dbReference type="InterPro" id="IPR004176">
    <property type="entry name" value="Clp_R_N"/>
</dbReference>
<dbReference type="InterPro" id="IPR036628">
    <property type="entry name" value="Clp_N_dom_sf"/>
</dbReference>
<organism evidence="5 6">
    <name type="scientific">Carex littledalei</name>
    <dbReference type="NCBI Taxonomy" id="544730"/>
    <lineage>
        <taxon>Eukaryota</taxon>
        <taxon>Viridiplantae</taxon>
        <taxon>Streptophyta</taxon>
        <taxon>Embryophyta</taxon>
        <taxon>Tracheophyta</taxon>
        <taxon>Spermatophyta</taxon>
        <taxon>Magnoliopsida</taxon>
        <taxon>Liliopsida</taxon>
        <taxon>Poales</taxon>
        <taxon>Cyperaceae</taxon>
        <taxon>Cyperoideae</taxon>
        <taxon>Cariceae</taxon>
        <taxon>Carex</taxon>
        <taxon>Carex subgen. Euthyceras</taxon>
    </lineage>
</organism>
<keyword evidence="2 3" id="KW-0677">Repeat</keyword>
<dbReference type="PROSITE" id="PS51903">
    <property type="entry name" value="CLP_R"/>
    <property type="match status" value="1"/>
</dbReference>
<evidence type="ECO:0000313" key="6">
    <source>
        <dbReference type="Proteomes" id="UP000623129"/>
    </source>
</evidence>
<name>A0A833V317_9POAL</name>
<dbReference type="SUPFAM" id="SSF52540">
    <property type="entry name" value="P-loop containing nucleoside triphosphate hydrolases"/>
    <property type="match status" value="1"/>
</dbReference>
<dbReference type="PANTHER" id="PTHR43572">
    <property type="entry name" value="CHAPERONE PROTEIN CLPD, CHLOROPLASTIC"/>
    <property type="match status" value="1"/>
</dbReference>
<comment type="similarity">
    <text evidence="1">Belongs to the ClpA/ClpB family.</text>
</comment>
<dbReference type="InterPro" id="IPR051650">
    <property type="entry name" value="SL_signaling_regulator"/>
</dbReference>
<evidence type="ECO:0000259" key="4">
    <source>
        <dbReference type="PROSITE" id="PS51903"/>
    </source>
</evidence>
<dbReference type="InterPro" id="IPR027417">
    <property type="entry name" value="P-loop_NTPase"/>
</dbReference>
<gene>
    <name evidence="5" type="ORF">FCM35_KLT14038</name>
</gene>
<dbReference type="AlphaFoldDB" id="A0A833V317"/>
<proteinExistence type="inferred from homology"/>
<comment type="caution">
    <text evidence="5">The sequence shown here is derived from an EMBL/GenBank/DDBJ whole genome shotgun (WGS) entry which is preliminary data.</text>
</comment>
<sequence length="821" mass="91211">MRAGGCTVQQALTADAATVVKQSVNLARRRGHAQVTPLHVASMMLSSAGLLRAACLQSHSHPLQCKALELCFNVALNRLPTSSTILTTHTSHNHHFPTLSNALIAAFKRAQAHQRRGGTESQQQPLLAVKIELGQLIISILDDPSVSRVMREAGFSSTQVKIHVEKAVLVEASSTPDESTNKSENKSKEATVVHGNKVMGHVRSEDVVRVLDCLSSVNKRSVIIVGECVSLSEGVIKVVMDKIAKGEVPEDLRNTQLIPLPLSSFRIMTREEVDNKVMELRSLVRSCCLGRRGALFILEDFKRACEAWETIRLEKQRGYTNYSYSPIEHMIMAVSSLINNSSNESVWLLGFCTNSSYMSCTLGEPSLETLWWLHSLAISDIEGLGLSLCESATQNQTKSKGYTGNGSSWSLLEGGVQGSHTGKSAECCTNDQSNIPSWLQHNVKAKRACNNIQEPLQLKDHCMKWNTSVSNSSLESPSVHSSELTLSFSTTFPPSRSTSATLHYLSHQPWPLSFENENSWSGHHYWLSETNGVQGKCTMSLHTSNPSCNTNSSTSDETSKAKYLPKFKELNAENLKTLCNALEKKVPWQKVVVPEIASAILQCRSGMMRRKERCRVSSGVREDTWFLFQGRDNEGKENIARELASLIFGSQNHFVLFRLGTFSPITRSTSPGKITNKRSRLESDHGYLEKLFHALRENPHRVIFVEDVDRLDYNCKMSIKRAIGGGVIRNDVGEEVSFHDSIVVLSCDVFNSRSRACSPQTKHNVYHEEKELASDQRKVDSGFCLDLNLSVNDNTEECCFDNVGLLETVDQVFCFKLQEGL</sequence>
<dbReference type="PANTHER" id="PTHR43572:SF31">
    <property type="entry name" value="PROTEIN SMAX1-LIKE 3"/>
    <property type="match status" value="1"/>
</dbReference>
<reference evidence="5" key="1">
    <citation type="submission" date="2020-01" db="EMBL/GenBank/DDBJ databases">
        <title>Genome sequence of Kobresia littledalei, the first chromosome-level genome in the family Cyperaceae.</title>
        <authorList>
            <person name="Qu G."/>
        </authorList>
    </citation>
    <scope>NUCLEOTIDE SEQUENCE</scope>
    <source>
        <strain evidence="5">C.B.Clarke</strain>
        <tissue evidence="5">Leaf</tissue>
    </source>
</reference>
<dbReference type="Pfam" id="PF23569">
    <property type="entry name" value="NBD_SMAX1"/>
    <property type="match status" value="1"/>
</dbReference>
<dbReference type="InterPro" id="IPR058680">
    <property type="entry name" value="NBD_SMAX1-like"/>
</dbReference>
<evidence type="ECO:0000313" key="5">
    <source>
        <dbReference type="EMBL" id="KAF3321822.1"/>
    </source>
</evidence>
<dbReference type="SUPFAM" id="SSF81923">
    <property type="entry name" value="Double Clp-N motif"/>
    <property type="match status" value="1"/>
</dbReference>